<keyword evidence="4" id="KW-1185">Reference proteome</keyword>
<feature type="transmembrane region" description="Helical" evidence="1">
    <location>
        <begin position="7"/>
        <end position="24"/>
    </location>
</feature>
<keyword evidence="1" id="KW-1133">Transmembrane helix</keyword>
<organism evidence="3 4">
    <name type="scientific">Salipaludibacillus agaradhaerens</name>
    <name type="common">Bacillus agaradhaerens</name>
    <dbReference type="NCBI Taxonomy" id="76935"/>
    <lineage>
        <taxon>Bacteria</taxon>
        <taxon>Bacillati</taxon>
        <taxon>Bacillota</taxon>
        <taxon>Bacilli</taxon>
        <taxon>Bacillales</taxon>
        <taxon>Bacillaceae</taxon>
    </lineage>
</organism>
<evidence type="ECO:0000259" key="2">
    <source>
        <dbReference type="Pfam" id="PF00149"/>
    </source>
</evidence>
<proteinExistence type="predicted"/>
<name>A0A9Q4B0U7_SALAG</name>
<dbReference type="GO" id="GO:0016787">
    <property type="term" value="F:hydrolase activity"/>
    <property type="evidence" value="ECO:0007669"/>
    <property type="project" value="InterPro"/>
</dbReference>
<dbReference type="Proteomes" id="UP001057753">
    <property type="component" value="Unassembled WGS sequence"/>
</dbReference>
<protein>
    <submittedName>
        <fullName evidence="3">Metallophosphoesterase</fullName>
    </submittedName>
</protein>
<dbReference type="EMBL" id="JABXYM010000001">
    <property type="protein sequence ID" value="MCR6096291.1"/>
    <property type="molecule type" value="Genomic_DNA"/>
</dbReference>
<keyword evidence="1" id="KW-0812">Transmembrane</keyword>
<dbReference type="PANTHER" id="PTHR31302">
    <property type="entry name" value="TRANSMEMBRANE PROTEIN WITH METALLOPHOSPHOESTERASE DOMAIN-RELATED"/>
    <property type="match status" value="1"/>
</dbReference>
<dbReference type="Gene3D" id="3.60.21.10">
    <property type="match status" value="1"/>
</dbReference>
<gene>
    <name evidence="3" type="ORF">HXA33_06985</name>
</gene>
<dbReference type="InterPro" id="IPR051158">
    <property type="entry name" value="Metallophosphoesterase_sf"/>
</dbReference>
<dbReference type="Pfam" id="PF00149">
    <property type="entry name" value="Metallophos"/>
    <property type="match status" value="1"/>
</dbReference>
<dbReference type="InterPro" id="IPR029052">
    <property type="entry name" value="Metallo-depent_PP-like"/>
</dbReference>
<keyword evidence="1" id="KW-0472">Membrane</keyword>
<dbReference type="AlphaFoldDB" id="A0A9Q4B0U7"/>
<dbReference type="RefSeq" id="WP_257820929.1">
    <property type="nucleotide sequence ID" value="NZ_JABXYM010000001.1"/>
</dbReference>
<dbReference type="SUPFAM" id="SSF56300">
    <property type="entry name" value="Metallo-dependent phosphatases"/>
    <property type="match status" value="1"/>
</dbReference>
<reference evidence="3" key="1">
    <citation type="submission" date="2020-06" db="EMBL/GenBank/DDBJ databases">
        <title>Insight into the genomes of haloalkaliphilic bacilli from Kenyan soda lakes.</title>
        <authorList>
            <person name="Mwirichia R."/>
            <person name="Villamizar G.C."/>
            <person name="Poehlein A."/>
            <person name="Mugweru J."/>
            <person name="Kipnyargis A."/>
            <person name="Kiplimo D."/>
            <person name="Orwa P."/>
            <person name="Daniel R."/>
        </authorList>
    </citation>
    <scope>NUCLEOTIDE SEQUENCE</scope>
    <source>
        <strain evidence="3">B1096_S55</strain>
    </source>
</reference>
<evidence type="ECO:0000256" key="1">
    <source>
        <dbReference type="SAM" id="Phobius"/>
    </source>
</evidence>
<evidence type="ECO:0000313" key="4">
    <source>
        <dbReference type="Proteomes" id="UP001057753"/>
    </source>
</evidence>
<evidence type="ECO:0000313" key="3">
    <source>
        <dbReference type="EMBL" id="MCR6096291.1"/>
    </source>
</evidence>
<dbReference type="InterPro" id="IPR004843">
    <property type="entry name" value="Calcineurin-like_PHP"/>
</dbReference>
<sequence>MILFKKWMLILIVVMGVTVGYIYWENSRVVLTEETIFIEELPEEFEGFKILQITDLHGKMFGSEQRRLVDAINDVSYDAIVFTGDMLKDDTSTDYAPTYQLLEGLSNLDNALFVTGNTDPHHFEPVTKRTVKKDDFIEGMIERGIEPLDSIYTISRGESKLFFTEFEISLLDPEEELEHLKAGTGANQQADILDRDYLTELFQDMTELDNMSDDDVLISLYHYPLVDQRIDYYQQDPSVNLRDYDLHIAGHYHGGQIRLPFIGALIVPEAYYDNYGLFPPQDRVMGLWEYDGIQQYVSTGLGASDPIKFLGFRFLNPPEINLLTLSKK</sequence>
<accession>A0A9Q4B0U7</accession>
<feature type="domain" description="Calcineurin-like phosphoesterase" evidence="2">
    <location>
        <begin position="48"/>
        <end position="254"/>
    </location>
</feature>
<comment type="caution">
    <text evidence="3">The sequence shown here is derived from an EMBL/GenBank/DDBJ whole genome shotgun (WGS) entry which is preliminary data.</text>
</comment>
<dbReference type="PANTHER" id="PTHR31302:SF0">
    <property type="entry name" value="TRANSMEMBRANE PROTEIN WITH METALLOPHOSPHOESTERASE DOMAIN"/>
    <property type="match status" value="1"/>
</dbReference>